<reference evidence="3 4" key="1">
    <citation type="journal article" date="2011" name="Proc. Natl. Acad. Sci. U.S.A.">
        <title>Comparative genomics of xylose-fermenting fungi for enhanced biofuel production.</title>
        <authorList>
            <person name="Wohlbach D.J."/>
            <person name="Kuo A."/>
            <person name="Sato T.K."/>
            <person name="Potts K.M."/>
            <person name="Salamov A.A."/>
            <person name="LaButti K.M."/>
            <person name="Sun H."/>
            <person name="Clum A."/>
            <person name="Pangilinan J.L."/>
            <person name="Lindquist E.A."/>
            <person name="Lucas S."/>
            <person name="Lapidus A."/>
            <person name="Jin M."/>
            <person name="Gunawan C."/>
            <person name="Balan V."/>
            <person name="Dale B.E."/>
            <person name="Jeffries T.W."/>
            <person name="Zinkel R."/>
            <person name="Barry K.W."/>
            <person name="Grigoriev I.V."/>
            <person name="Gasch A.P."/>
        </authorList>
    </citation>
    <scope>NUCLEOTIDE SEQUENCE [LARGE SCALE GENOMIC DNA]</scope>
    <source>
        <strain evidence="4">ATCC 10573 / BCRC 21748 / CBS 615 / JCM 9827 / NBRC 10315 / NRRL Y-1498 / VKM Y-70</strain>
    </source>
</reference>
<gene>
    <name evidence="3" type="ORF">CANTEDRAFT_112249</name>
</gene>
<dbReference type="GeneID" id="18246425"/>
<evidence type="ECO:0000313" key="4">
    <source>
        <dbReference type="Proteomes" id="UP000000707"/>
    </source>
</evidence>
<accession>G3AWF6</accession>
<dbReference type="RefSeq" id="XP_006683786.1">
    <property type="nucleotide sequence ID" value="XM_006683723.1"/>
</dbReference>
<protein>
    <recommendedName>
        <fullName evidence="5">Opaque-phase-specific protein OP4</fullName>
    </recommendedName>
</protein>
<dbReference type="Proteomes" id="UP000000707">
    <property type="component" value="Unassembled WGS sequence"/>
</dbReference>
<evidence type="ECO:0008006" key="5">
    <source>
        <dbReference type="Google" id="ProtNLM"/>
    </source>
</evidence>
<dbReference type="AlphaFoldDB" id="G3AWF6"/>
<feature type="signal peptide" evidence="2">
    <location>
        <begin position="1"/>
        <end position="19"/>
    </location>
</feature>
<dbReference type="EMBL" id="GL996510">
    <property type="protein sequence ID" value="EGV66528.1"/>
    <property type="molecule type" value="Genomic_DNA"/>
</dbReference>
<evidence type="ECO:0000256" key="1">
    <source>
        <dbReference type="SAM" id="MobiDB-lite"/>
    </source>
</evidence>
<dbReference type="HOGENOM" id="CLU_676366_0_0_1"/>
<feature type="region of interest" description="Disordered" evidence="1">
    <location>
        <begin position="223"/>
        <end position="280"/>
    </location>
</feature>
<organism evidence="4">
    <name type="scientific">Candida tenuis (strain ATCC 10573 / BCRC 21748 / CBS 615 / JCM 9827 / NBRC 10315 / NRRL Y-1498 / VKM Y-70)</name>
    <name type="common">Yeast</name>
    <name type="synonym">Yamadazyma tenuis</name>
    <dbReference type="NCBI Taxonomy" id="590646"/>
    <lineage>
        <taxon>Eukaryota</taxon>
        <taxon>Fungi</taxon>
        <taxon>Dikarya</taxon>
        <taxon>Ascomycota</taxon>
        <taxon>Saccharomycotina</taxon>
        <taxon>Pichiomycetes</taxon>
        <taxon>Debaryomycetaceae</taxon>
        <taxon>Yamadazyma</taxon>
    </lineage>
</organism>
<dbReference type="KEGG" id="cten:18246425"/>
<dbReference type="OrthoDB" id="4093337at2759"/>
<dbReference type="eggNOG" id="ENOG502RPZ0">
    <property type="taxonomic scope" value="Eukaryota"/>
</dbReference>
<proteinExistence type="predicted"/>
<name>G3AWF6_CANTC</name>
<evidence type="ECO:0000313" key="3">
    <source>
        <dbReference type="EMBL" id="EGV66528.1"/>
    </source>
</evidence>
<feature type="chain" id="PRO_5003442417" description="Opaque-phase-specific protein OP4" evidence="2">
    <location>
        <begin position="20"/>
        <end position="397"/>
    </location>
</feature>
<evidence type="ECO:0000256" key="2">
    <source>
        <dbReference type="SAM" id="SignalP"/>
    </source>
</evidence>
<sequence>MKLSTFCVPLLALTSFTNSQPLGTSTSTEVGLSKREYTILTEFFTAIEKTGVAPKLIKLLDGNKITEPILVKAIVAFLKTQDLTNLLVAVDKSGLAVDIFLRALQDSSFFPGLYTIIDGLKDGTSSATPTSSSLDTVGLVSEISTIASTYAEYAADGLSSILSTVADDLDIGSGTGIISYLDPIFNLVGLGSLADSDSGTEVTLNSAATAAASGVTVATSTGTTATGTKAATTTTTGTKAATGTTATGTTATGTKAATTTKATSTATSTSTSTSSSSTSGWLSSLFNTVSGWFDKRDFDDETADVLKKMVKKLAKRDNSILDNLVESLEKSGLAMQVVVGLIEDSANYPFVRDLIIKIVQDGVISIADLTTALNSSNLLNDAIIGALTSSDLGITIT</sequence>
<keyword evidence="4" id="KW-1185">Reference proteome</keyword>
<keyword evidence="2" id="KW-0732">Signal</keyword>